<evidence type="ECO:0000256" key="5">
    <source>
        <dbReference type="ARBA" id="ARBA00023163"/>
    </source>
</evidence>
<evidence type="ECO:0000313" key="11">
    <source>
        <dbReference type="EnsemblMetazoa" id="ADAC009786-PA"/>
    </source>
</evidence>
<feature type="compositionally biased region" description="Polar residues" evidence="8">
    <location>
        <begin position="411"/>
        <end position="422"/>
    </location>
</feature>
<keyword evidence="6 7" id="KW-0539">Nucleus</keyword>
<protein>
    <recommendedName>
        <fullName evidence="9">E2F/DP family winged-helix DNA-binding domain-containing protein</fullName>
    </recommendedName>
</protein>
<dbReference type="AlphaFoldDB" id="W5J6Z4"/>
<dbReference type="SMART" id="SM01372">
    <property type="entry name" value="E2F_TDP"/>
    <property type="match status" value="1"/>
</dbReference>
<dbReference type="InterPro" id="IPR037241">
    <property type="entry name" value="E2F-DP_heterodim"/>
</dbReference>
<evidence type="ECO:0000256" key="4">
    <source>
        <dbReference type="ARBA" id="ARBA00023125"/>
    </source>
</evidence>
<reference evidence="11" key="4">
    <citation type="submission" date="2015-06" db="UniProtKB">
        <authorList>
            <consortium name="EnsemblMetazoa"/>
        </authorList>
    </citation>
    <scope>IDENTIFICATION</scope>
</reference>
<dbReference type="VEuPathDB" id="VectorBase:ADAC009786"/>
<evidence type="ECO:0000313" key="10">
    <source>
        <dbReference type="EMBL" id="ETN58635.1"/>
    </source>
</evidence>
<comment type="subcellular location">
    <subcellularLocation>
        <location evidence="1 7">Nucleus</location>
    </subcellularLocation>
</comment>
<keyword evidence="4 7" id="KW-0238">DNA-binding</keyword>
<dbReference type="GO" id="GO:0090575">
    <property type="term" value="C:RNA polymerase II transcription regulator complex"/>
    <property type="evidence" value="ECO:0007669"/>
    <property type="project" value="TreeGrafter"/>
</dbReference>
<evidence type="ECO:0000256" key="8">
    <source>
        <dbReference type="SAM" id="MobiDB-lite"/>
    </source>
</evidence>
<dbReference type="PANTHER" id="PTHR12081">
    <property type="entry name" value="TRANSCRIPTION FACTOR E2F"/>
    <property type="match status" value="1"/>
</dbReference>
<dbReference type="InterPro" id="IPR036390">
    <property type="entry name" value="WH_DNA-bd_sf"/>
</dbReference>
<evidence type="ECO:0000256" key="3">
    <source>
        <dbReference type="ARBA" id="ARBA00023015"/>
    </source>
</evidence>
<dbReference type="FunFam" id="1.10.10.10:FF:000458">
    <property type="entry name" value="E2F-like (Mammalian transcription factor)"/>
    <property type="match status" value="1"/>
</dbReference>
<reference evidence="10" key="3">
    <citation type="journal article" date="2013" name="Nucleic Acids Res.">
        <title>The genome of Anopheles darlingi, the main neotropical malaria vector.</title>
        <authorList>
            <person name="Marinotti O."/>
            <person name="Cerqueira G.C."/>
            <person name="de Almeida L.G."/>
            <person name="Ferro M.I."/>
            <person name="Loreto E.L."/>
            <person name="Zaha A."/>
            <person name="Teixeira S.M."/>
            <person name="Wespiser A.R."/>
            <person name="Almeida E Silva A."/>
            <person name="Schlindwein A.D."/>
            <person name="Pacheco A.C."/>
            <person name="Silva A.L."/>
            <person name="Graveley B.R."/>
            <person name="Walenz B.P."/>
            <person name="Lima Bde A."/>
            <person name="Ribeiro C.A."/>
            <person name="Nunes-Silva C.G."/>
            <person name="de Carvalho C.R."/>
            <person name="Soares C.M."/>
            <person name="de Menezes C.B."/>
            <person name="Matiolli C."/>
            <person name="Caffrey D."/>
            <person name="Araujo D.A."/>
            <person name="de Oliveira D.M."/>
            <person name="Golenbock D."/>
            <person name="Grisard E.C."/>
            <person name="Fantinatti-Garboggini F."/>
            <person name="de Carvalho F.M."/>
            <person name="Barcellos F.G."/>
            <person name="Prosdocimi F."/>
            <person name="May G."/>
            <person name="Azevedo Junior G.M."/>
            <person name="Guimaraes G.M."/>
            <person name="Goldman G.H."/>
            <person name="Padilha I.Q."/>
            <person name="Batista Jda S."/>
            <person name="Ferro J.A."/>
            <person name="Ribeiro J.M."/>
            <person name="Fietto J.L."/>
            <person name="Dabbas K.M."/>
            <person name="Cerdeira L."/>
            <person name="Agnez-Lima L.F."/>
            <person name="Brocchi M."/>
            <person name="de Carvalho M.O."/>
            <person name="Teixeira Mde M."/>
            <person name="Diniz Maia Mde M."/>
            <person name="Goldman M.H."/>
            <person name="Cruz Schneider M.P."/>
            <person name="Felipe M.S."/>
            <person name="Hungria M."/>
            <person name="Nicolas M.F."/>
            <person name="Pereira M."/>
            <person name="Montes M.A."/>
            <person name="Cantao M.E."/>
            <person name="Vincentz M."/>
            <person name="Rafael M.S."/>
            <person name="Silverman N."/>
            <person name="Stoco P.H."/>
            <person name="Souza R.C."/>
            <person name="Vicentini R."/>
            <person name="Gazzinelli R.T."/>
            <person name="Neves Rde O."/>
            <person name="Silva R."/>
            <person name="Astolfi-Filho S."/>
            <person name="Maciel T.E."/>
            <person name="Urmenyi T.P."/>
            <person name="Tadei W.P."/>
            <person name="Camargo E.P."/>
            <person name="de Vasconcelos A.T."/>
        </authorList>
    </citation>
    <scope>NUCLEOTIDE SEQUENCE</scope>
</reference>
<dbReference type="Gene3D" id="1.10.10.10">
    <property type="entry name" value="Winged helix-like DNA-binding domain superfamily/Winged helix DNA-binding domain"/>
    <property type="match status" value="1"/>
</dbReference>
<name>W5J6Z4_ANODA</name>
<feature type="domain" description="E2F/DP family winged-helix DNA-binding" evidence="9">
    <location>
        <begin position="43"/>
        <end position="109"/>
    </location>
</feature>
<dbReference type="eggNOG" id="KOG2577">
    <property type="taxonomic scope" value="Eukaryota"/>
</dbReference>
<accession>W5J6Z4</accession>
<evidence type="ECO:0000256" key="7">
    <source>
        <dbReference type="RuleBase" id="RU003796"/>
    </source>
</evidence>
<dbReference type="InterPro" id="IPR003316">
    <property type="entry name" value="E2F_WHTH_DNA-bd_dom"/>
</dbReference>
<dbReference type="Proteomes" id="UP000000673">
    <property type="component" value="Unassembled WGS sequence"/>
</dbReference>
<dbReference type="OMA" id="NHIKWIG"/>
<dbReference type="EMBL" id="ADMH02002127">
    <property type="protein sequence ID" value="ETN58635.1"/>
    <property type="molecule type" value="Genomic_DNA"/>
</dbReference>
<feature type="compositionally biased region" description="Basic and acidic residues" evidence="8">
    <location>
        <begin position="290"/>
        <end position="302"/>
    </location>
</feature>
<dbReference type="HOGENOM" id="CLU_807013_0_0_1"/>
<dbReference type="STRING" id="43151.W5J6Z4"/>
<reference evidence="10" key="2">
    <citation type="submission" date="2010-05" db="EMBL/GenBank/DDBJ databases">
        <authorList>
            <person name="Almeida L.G."/>
            <person name="Nicolas M.F."/>
            <person name="Souza R.C."/>
            <person name="Vasconcelos A.T.R."/>
        </authorList>
    </citation>
    <scope>NUCLEOTIDE SEQUENCE</scope>
</reference>
<evidence type="ECO:0000256" key="2">
    <source>
        <dbReference type="ARBA" id="ARBA00010940"/>
    </source>
</evidence>
<dbReference type="GO" id="GO:0000978">
    <property type="term" value="F:RNA polymerase II cis-regulatory region sequence-specific DNA binding"/>
    <property type="evidence" value="ECO:0007669"/>
    <property type="project" value="InterPro"/>
</dbReference>
<dbReference type="SUPFAM" id="SSF46785">
    <property type="entry name" value="Winged helix' DNA-binding domain"/>
    <property type="match status" value="1"/>
</dbReference>
<keyword evidence="3 7" id="KW-0805">Transcription regulation</keyword>
<keyword evidence="12" id="KW-1185">Reference proteome</keyword>
<evidence type="ECO:0000256" key="6">
    <source>
        <dbReference type="ARBA" id="ARBA00023242"/>
    </source>
</evidence>
<gene>
    <name evidence="10" type="ORF">AND_009786</name>
</gene>
<feature type="region of interest" description="Disordered" evidence="8">
    <location>
        <begin position="387"/>
        <end position="422"/>
    </location>
</feature>
<evidence type="ECO:0000256" key="1">
    <source>
        <dbReference type="ARBA" id="ARBA00004123"/>
    </source>
</evidence>
<comment type="similarity">
    <text evidence="2 7">Belongs to the E2F/DP family.</text>
</comment>
<dbReference type="SUPFAM" id="SSF144074">
    <property type="entry name" value="E2F-DP heterodimerization region"/>
    <property type="match status" value="1"/>
</dbReference>
<dbReference type="PANTHER" id="PTHR12081:SF18">
    <property type="entry name" value="TRANSCRIPTION FACTOR E2F2-RELATED"/>
    <property type="match status" value="1"/>
</dbReference>
<dbReference type="VEuPathDB" id="VectorBase:ADAR2_007605"/>
<dbReference type="GO" id="GO:0000981">
    <property type="term" value="F:DNA-binding transcription factor activity, RNA polymerase II-specific"/>
    <property type="evidence" value="ECO:0007669"/>
    <property type="project" value="TreeGrafter"/>
</dbReference>
<evidence type="ECO:0000313" key="12">
    <source>
        <dbReference type="Proteomes" id="UP000000673"/>
    </source>
</evidence>
<organism evidence="10">
    <name type="scientific">Anopheles darlingi</name>
    <name type="common">Mosquito</name>
    <dbReference type="NCBI Taxonomy" id="43151"/>
    <lineage>
        <taxon>Eukaryota</taxon>
        <taxon>Metazoa</taxon>
        <taxon>Ecdysozoa</taxon>
        <taxon>Arthropoda</taxon>
        <taxon>Hexapoda</taxon>
        <taxon>Insecta</taxon>
        <taxon>Pterygota</taxon>
        <taxon>Neoptera</taxon>
        <taxon>Endopterygota</taxon>
        <taxon>Diptera</taxon>
        <taxon>Nematocera</taxon>
        <taxon>Culicoidea</taxon>
        <taxon>Culicidae</taxon>
        <taxon>Anophelinae</taxon>
        <taxon>Anopheles</taxon>
    </lineage>
</organism>
<dbReference type="Pfam" id="PF02319">
    <property type="entry name" value="WHD_E2F_TDP"/>
    <property type="match status" value="1"/>
</dbReference>
<dbReference type="EnsemblMetazoa" id="ADAC009786-RA">
    <property type="protein sequence ID" value="ADAC009786-PA"/>
    <property type="gene ID" value="ADAC009786"/>
</dbReference>
<keyword evidence="5 7" id="KW-0804">Transcription</keyword>
<sequence length="422" mass="48771">METENGPQESEPTVGTKKVVQNLSSTVIQRRCRKDEDDDGTRRVDKSLTLLTLGMVKMLRESPDGSLFLGEVAKILRVNQKRRVYDVTNVLEGIGLIEKIGKNHVKWIGEELTSESCRGTARKIGMHIKERRKLELREAWFDAKLQRMRKSIDLVLKEERSRSFLYVTSDDLTRILPHERQHMLILCSDYRSPRKQATFGPFPSMLYRRMQRVLKVRAKRRGQPLDMLMLQTPAGTCYTRPSRRVAMFRGDPSSYVRLNMNEEQLWRKSGQKSPVNDMEGHNGATGTDEFQERERQEEHGNGSEDDCDDVVQELRRERQRMELARLLLDDRTDLTGYSRYQPKQWSTMELEAEHGDFSTPFILLDMKPCGDYHQALREDDGVNELFDLRFPSGGDEESTDKVKEEPLGDSTDVQPSATIQPT</sequence>
<reference evidence="10 12" key="1">
    <citation type="journal article" date="2010" name="BMC Genomics">
        <title>Combination of measures distinguishes pre-miRNAs from other stem-loops in the genome of the newly sequenced Anopheles darlingi.</title>
        <authorList>
            <person name="Mendes N.D."/>
            <person name="Freitas A.T."/>
            <person name="Vasconcelos A.T."/>
            <person name="Sagot M.F."/>
        </authorList>
    </citation>
    <scope>NUCLEOTIDE SEQUENCE</scope>
</reference>
<dbReference type="InterPro" id="IPR015633">
    <property type="entry name" value="E2F"/>
</dbReference>
<feature type="region of interest" description="Disordered" evidence="8">
    <location>
        <begin position="266"/>
        <end position="307"/>
    </location>
</feature>
<dbReference type="InterPro" id="IPR036388">
    <property type="entry name" value="WH-like_DNA-bd_sf"/>
</dbReference>
<evidence type="ECO:0000259" key="9">
    <source>
        <dbReference type="SMART" id="SM01372"/>
    </source>
</evidence>
<proteinExistence type="inferred from homology"/>